<evidence type="ECO:0000313" key="3">
    <source>
        <dbReference type="Proteomes" id="UP000607653"/>
    </source>
</evidence>
<evidence type="ECO:0000313" key="2">
    <source>
        <dbReference type="EMBL" id="DAD47769.1"/>
    </source>
</evidence>
<name>A0A822ZX16_NELNU</name>
<protein>
    <submittedName>
        <fullName evidence="2">Uncharacterized protein</fullName>
    </submittedName>
</protein>
<organism evidence="2 3">
    <name type="scientific">Nelumbo nucifera</name>
    <name type="common">Sacred lotus</name>
    <dbReference type="NCBI Taxonomy" id="4432"/>
    <lineage>
        <taxon>Eukaryota</taxon>
        <taxon>Viridiplantae</taxon>
        <taxon>Streptophyta</taxon>
        <taxon>Embryophyta</taxon>
        <taxon>Tracheophyta</taxon>
        <taxon>Spermatophyta</taxon>
        <taxon>Magnoliopsida</taxon>
        <taxon>Proteales</taxon>
        <taxon>Nelumbonaceae</taxon>
        <taxon>Nelumbo</taxon>
    </lineage>
</organism>
<reference evidence="2 3" key="1">
    <citation type="journal article" date="2020" name="Mol. Biol. Evol.">
        <title>Distinct Expression and Methylation Patterns for Genes with Different Fates following a Single Whole-Genome Duplication in Flowering Plants.</title>
        <authorList>
            <person name="Shi T."/>
            <person name="Rahmani R.S."/>
            <person name="Gugger P.F."/>
            <person name="Wang M."/>
            <person name="Li H."/>
            <person name="Zhang Y."/>
            <person name="Li Z."/>
            <person name="Wang Q."/>
            <person name="Van de Peer Y."/>
            <person name="Marchal K."/>
            <person name="Chen J."/>
        </authorList>
    </citation>
    <scope>NUCLEOTIDE SEQUENCE [LARGE SCALE GENOMIC DNA]</scope>
    <source>
        <tissue evidence="2">Leaf</tissue>
    </source>
</reference>
<comment type="caution">
    <text evidence="2">The sequence shown here is derived from an EMBL/GenBank/DDBJ whole genome shotgun (WGS) entry which is preliminary data.</text>
</comment>
<dbReference type="Gene3D" id="2.40.70.10">
    <property type="entry name" value="Acid Proteases"/>
    <property type="match status" value="1"/>
</dbReference>
<gene>
    <name evidence="2" type="ORF">HUJ06_017706</name>
</gene>
<feature type="region of interest" description="Disordered" evidence="1">
    <location>
        <begin position="42"/>
        <end position="77"/>
    </location>
</feature>
<dbReference type="Proteomes" id="UP000607653">
    <property type="component" value="Unassembled WGS sequence"/>
</dbReference>
<sequence>MHCSGSEAGNSCRCGEIRTDDSHQSHSVRLARRGGMECTEKRYDEPETEDIHKPECQSIGTGSPKSSVLPQQRHGKGEPKGFAIIVTSCTLHNTSECKAQKLFWIVGPDKDKDEILNGSEELIDTVAELESPPEISQHAVSGTNSSQAMRIHGTLYNKPLLILIDSGSTQNFLDPRIAEKTRISPIFYQTFEVMVASGQKLQGSGKCNQVPIKTQGVVLRLRFFNNEGAHDAEDPRSTVVGFQRLTA</sequence>
<feature type="compositionally biased region" description="Polar residues" evidence="1">
    <location>
        <begin position="58"/>
        <end position="70"/>
    </location>
</feature>
<feature type="compositionally biased region" description="Basic and acidic residues" evidence="1">
    <location>
        <begin position="42"/>
        <end position="55"/>
    </location>
</feature>
<accession>A0A822ZX16</accession>
<dbReference type="AlphaFoldDB" id="A0A822ZX16"/>
<keyword evidence="3" id="KW-1185">Reference proteome</keyword>
<proteinExistence type="predicted"/>
<dbReference type="InterPro" id="IPR021109">
    <property type="entry name" value="Peptidase_aspartic_dom_sf"/>
</dbReference>
<evidence type="ECO:0000256" key="1">
    <source>
        <dbReference type="SAM" id="MobiDB-lite"/>
    </source>
</evidence>
<dbReference type="EMBL" id="DUZY01000008">
    <property type="protein sequence ID" value="DAD47769.1"/>
    <property type="molecule type" value="Genomic_DNA"/>
</dbReference>
<dbReference type="CDD" id="cd00303">
    <property type="entry name" value="retropepsin_like"/>
    <property type="match status" value="1"/>
</dbReference>